<dbReference type="Pfam" id="PF00378">
    <property type="entry name" value="ECH_1"/>
    <property type="match status" value="1"/>
</dbReference>
<dbReference type="CDD" id="cd06558">
    <property type="entry name" value="crotonase-like"/>
    <property type="match status" value="1"/>
</dbReference>
<dbReference type="InterPro" id="IPR014748">
    <property type="entry name" value="Enoyl-CoA_hydra_C"/>
</dbReference>
<dbReference type="InterPro" id="IPR029045">
    <property type="entry name" value="ClpP/crotonase-like_dom_sf"/>
</dbReference>
<dbReference type="InterPro" id="IPR001753">
    <property type="entry name" value="Enoyl-CoA_hydra/iso"/>
</dbReference>
<dbReference type="InterPro" id="IPR018376">
    <property type="entry name" value="Enoyl-CoA_hyd/isom_CS"/>
</dbReference>
<evidence type="ECO:0000256" key="1">
    <source>
        <dbReference type="ARBA" id="ARBA00005254"/>
    </source>
</evidence>
<name>A0ABT5WTQ0_9SPHN</name>
<protein>
    <submittedName>
        <fullName evidence="4">Enoyl-CoA hydratase-related protein</fullName>
    </submittedName>
</protein>
<dbReference type="SUPFAM" id="SSF52096">
    <property type="entry name" value="ClpP/crotonase"/>
    <property type="match status" value="1"/>
</dbReference>
<evidence type="ECO:0000256" key="2">
    <source>
        <dbReference type="ARBA" id="ARBA00023239"/>
    </source>
</evidence>
<evidence type="ECO:0000313" key="4">
    <source>
        <dbReference type="EMBL" id="MDE8653270.1"/>
    </source>
</evidence>
<proteinExistence type="inferred from homology"/>
<evidence type="ECO:0000313" key="5">
    <source>
        <dbReference type="Proteomes" id="UP001216253"/>
    </source>
</evidence>
<keyword evidence="5" id="KW-1185">Reference proteome</keyword>
<organism evidence="4 5">
    <name type="scientific">Novosphingobium album</name>
    <name type="common">ex Liu et al. 2023</name>
    <dbReference type="NCBI Taxonomy" id="3031130"/>
    <lineage>
        <taxon>Bacteria</taxon>
        <taxon>Pseudomonadati</taxon>
        <taxon>Pseudomonadota</taxon>
        <taxon>Alphaproteobacteria</taxon>
        <taxon>Sphingomonadales</taxon>
        <taxon>Sphingomonadaceae</taxon>
        <taxon>Novosphingobium</taxon>
    </lineage>
</organism>
<dbReference type="Gene3D" id="3.90.226.10">
    <property type="entry name" value="2-enoyl-CoA Hydratase, Chain A, domain 1"/>
    <property type="match status" value="1"/>
</dbReference>
<dbReference type="Gene3D" id="1.10.12.10">
    <property type="entry name" value="Lyase 2-enoyl-coa Hydratase, Chain A, domain 2"/>
    <property type="match status" value="1"/>
</dbReference>
<dbReference type="Proteomes" id="UP001216253">
    <property type="component" value="Unassembled WGS sequence"/>
</dbReference>
<dbReference type="PROSITE" id="PS00166">
    <property type="entry name" value="ENOYL_COA_HYDRATASE"/>
    <property type="match status" value="1"/>
</dbReference>
<accession>A0ABT5WTQ0</accession>
<gene>
    <name evidence="4" type="ORF">PYV00_16345</name>
</gene>
<keyword evidence="2" id="KW-0456">Lyase</keyword>
<sequence>MSYETILVEQKGAVTLITLNRPQALNALNSTVLAELIDAFAAYQADKAQRCAVITGSGDKAFAAGADIKEMADKPGAEFYSEDFFAGWTSQLVKSTRKPWIAAVNGFALGGGCELSMMADFIIASENAKFGQPEIKLAVAPGMGGSQRLTRAVGKAKAMDMCLTGRLMGAEEAERAGLVSRVVPADKLMEEALKAAETIAAMPPLAAMMNKEMVNIAFETTLDTGLLMERRMFQVLTATEDKAEGMKAFIEKRPGNWQGK</sequence>
<evidence type="ECO:0000256" key="3">
    <source>
        <dbReference type="RuleBase" id="RU003707"/>
    </source>
</evidence>
<reference evidence="4 5" key="1">
    <citation type="submission" date="2023-03" db="EMBL/GenBank/DDBJ databases">
        <title>NovoSphingobium album sp. nov. isolated from polycyclic aromatic hydrocarbons- and heavy-metal polluted soil.</title>
        <authorList>
            <person name="Liu Z."/>
            <person name="Wang K."/>
        </authorList>
    </citation>
    <scope>NUCLEOTIDE SEQUENCE [LARGE SCALE GENOMIC DNA]</scope>
    <source>
        <strain evidence="4 5">H3SJ31-1</strain>
    </source>
</reference>
<comment type="caution">
    <text evidence="4">The sequence shown here is derived from an EMBL/GenBank/DDBJ whole genome shotgun (WGS) entry which is preliminary data.</text>
</comment>
<dbReference type="PANTHER" id="PTHR11941">
    <property type="entry name" value="ENOYL-COA HYDRATASE-RELATED"/>
    <property type="match status" value="1"/>
</dbReference>
<dbReference type="PANTHER" id="PTHR11941:SF54">
    <property type="entry name" value="ENOYL-COA HYDRATASE, MITOCHONDRIAL"/>
    <property type="match status" value="1"/>
</dbReference>
<dbReference type="RefSeq" id="WP_275229380.1">
    <property type="nucleotide sequence ID" value="NZ_JARESE010000056.1"/>
</dbReference>
<comment type="similarity">
    <text evidence="1 3">Belongs to the enoyl-CoA hydratase/isomerase family.</text>
</comment>
<dbReference type="EMBL" id="JARESE010000056">
    <property type="protein sequence ID" value="MDE8653270.1"/>
    <property type="molecule type" value="Genomic_DNA"/>
</dbReference>